<name>Q653G9_ORYSJ</name>
<organism evidence="2 3">
    <name type="scientific">Oryza sativa subsp. japonica</name>
    <name type="common">Rice</name>
    <dbReference type="NCBI Taxonomy" id="39947"/>
    <lineage>
        <taxon>Eukaryota</taxon>
        <taxon>Viridiplantae</taxon>
        <taxon>Streptophyta</taxon>
        <taxon>Embryophyta</taxon>
        <taxon>Tracheophyta</taxon>
        <taxon>Spermatophyta</taxon>
        <taxon>Magnoliopsida</taxon>
        <taxon>Liliopsida</taxon>
        <taxon>Poales</taxon>
        <taxon>Poaceae</taxon>
        <taxon>BOP clade</taxon>
        <taxon>Oryzoideae</taxon>
        <taxon>Oryzeae</taxon>
        <taxon>Oryzinae</taxon>
        <taxon>Oryza</taxon>
        <taxon>Oryza sativa</taxon>
    </lineage>
</organism>
<evidence type="ECO:0000256" key="1">
    <source>
        <dbReference type="SAM" id="MobiDB-lite"/>
    </source>
</evidence>
<evidence type="ECO:0000313" key="2">
    <source>
        <dbReference type="EMBL" id="BAD46048.1"/>
    </source>
</evidence>
<protein>
    <submittedName>
        <fullName evidence="2">Uncharacterized protein</fullName>
    </submittedName>
</protein>
<reference evidence="3" key="1">
    <citation type="journal article" date="2005" name="Nature">
        <title>The map-based sequence of the rice genome.</title>
        <authorList>
            <consortium name="International rice genome sequencing project (IRGSP)"/>
            <person name="Matsumoto T."/>
            <person name="Wu J."/>
            <person name="Kanamori H."/>
            <person name="Katayose Y."/>
            <person name="Fujisawa M."/>
            <person name="Namiki N."/>
            <person name="Mizuno H."/>
            <person name="Yamamoto K."/>
            <person name="Antonio B.A."/>
            <person name="Baba T."/>
            <person name="Sakata K."/>
            <person name="Nagamura Y."/>
            <person name="Aoki H."/>
            <person name="Arikawa K."/>
            <person name="Arita K."/>
            <person name="Bito T."/>
            <person name="Chiden Y."/>
            <person name="Fujitsuka N."/>
            <person name="Fukunaka R."/>
            <person name="Hamada M."/>
            <person name="Harada C."/>
            <person name="Hayashi A."/>
            <person name="Hijishita S."/>
            <person name="Honda M."/>
            <person name="Hosokawa S."/>
            <person name="Ichikawa Y."/>
            <person name="Idonuma A."/>
            <person name="Iijima M."/>
            <person name="Ikeda M."/>
            <person name="Ikeno M."/>
            <person name="Ito K."/>
            <person name="Ito S."/>
            <person name="Ito T."/>
            <person name="Ito Y."/>
            <person name="Ito Y."/>
            <person name="Iwabuchi A."/>
            <person name="Kamiya K."/>
            <person name="Karasawa W."/>
            <person name="Kurita K."/>
            <person name="Katagiri S."/>
            <person name="Kikuta A."/>
            <person name="Kobayashi H."/>
            <person name="Kobayashi N."/>
            <person name="Machita K."/>
            <person name="Maehara T."/>
            <person name="Masukawa M."/>
            <person name="Mizubayashi T."/>
            <person name="Mukai Y."/>
            <person name="Nagasaki H."/>
            <person name="Nagata Y."/>
            <person name="Naito S."/>
            <person name="Nakashima M."/>
            <person name="Nakama Y."/>
            <person name="Nakamichi Y."/>
            <person name="Nakamura M."/>
            <person name="Meguro A."/>
            <person name="Negishi M."/>
            <person name="Ohta I."/>
            <person name="Ohta T."/>
            <person name="Okamoto M."/>
            <person name="Ono N."/>
            <person name="Saji S."/>
            <person name="Sakaguchi M."/>
            <person name="Sakai K."/>
            <person name="Shibata M."/>
            <person name="Shimokawa T."/>
            <person name="Song J."/>
            <person name="Takazaki Y."/>
            <person name="Terasawa K."/>
            <person name="Tsugane M."/>
            <person name="Tsuji K."/>
            <person name="Ueda S."/>
            <person name="Waki K."/>
            <person name="Yamagata H."/>
            <person name="Yamamoto M."/>
            <person name="Yamamoto S."/>
            <person name="Yamane H."/>
            <person name="Yoshiki S."/>
            <person name="Yoshihara R."/>
            <person name="Yukawa K."/>
            <person name="Zhong H."/>
            <person name="Yano M."/>
            <person name="Yuan Q."/>
            <person name="Ouyang S."/>
            <person name="Liu J."/>
            <person name="Jones K.M."/>
            <person name="Gansberger K."/>
            <person name="Moffat K."/>
            <person name="Hill J."/>
            <person name="Bera J."/>
            <person name="Fadrosh D."/>
            <person name="Jin S."/>
            <person name="Johri S."/>
            <person name="Kim M."/>
            <person name="Overton L."/>
            <person name="Reardon M."/>
            <person name="Tsitrin T."/>
            <person name="Vuong H."/>
            <person name="Weaver B."/>
            <person name="Ciecko A."/>
            <person name="Tallon L."/>
            <person name="Jackson J."/>
            <person name="Pai G."/>
            <person name="Aken S.V."/>
            <person name="Utterback T."/>
            <person name="Reidmuller S."/>
            <person name="Feldblyum T."/>
            <person name="Hsiao J."/>
            <person name="Zismann V."/>
            <person name="Iobst S."/>
            <person name="de Vazeille A.R."/>
            <person name="Buell C.R."/>
            <person name="Ying K."/>
            <person name="Li Y."/>
            <person name="Lu T."/>
            <person name="Huang Y."/>
            <person name="Zhao Q."/>
            <person name="Feng Q."/>
            <person name="Zhang L."/>
            <person name="Zhu J."/>
            <person name="Weng Q."/>
            <person name="Mu J."/>
            <person name="Lu Y."/>
            <person name="Fan D."/>
            <person name="Liu Y."/>
            <person name="Guan J."/>
            <person name="Zhang Y."/>
            <person name="Yu S."/>
            <person name="Liu X."/>
            <person name="Zhang Y."/>
            <person name="Hong G."/>
            <person name="Han B."/>
            <person name="Choisne N."/>
            <person name="Demange N."/>
            <person name="Orjeda G."/>
            <person name="Samain S."/>
            <person name="Cattolico L."/>
            <person name="Pelletier E."/>
            <person name="Couloux A."/>
            <person name="Segurens B."/>
            <person name="Wincker P."/>
            <person name="D'Hont A."/>
            <person name="Scarpelli C."/>
            <person name="Weissenbach J."/>
            <person name="Salanoubat M."/>
            <person name="Quetier F."/>
            <person name="Yu Y."/>
            <person name="Kim H.R."/>
            <person name="Rambo T."/>
            <person name="Currie J."/>
            <person name="Collura K."/>
            <person name="Luo M."/>
            <person name="Yang T."/>
            <person name="Ammiraju J.S.S."/>
            <person name="Engler F."/>
            <person name="Soderlund C."/>
            <person name="Wing R.A."/>
            <person name="Palmer L.E."/>
            <person name="de la Bastide M."/>
            <person name="Spiegel L."/>
            <person name="Nascimento L."/>
            <person name="Zutavern T."/>
            <person name="O'Shaughnessy A."/>
            <person name="Dike S."/>
            <person name="Dedhia N."/>
            <person name="Preston R."/>
            <person name="Balija V."/>
            <person name="McCombie W.R."/>
            <person name="Chow T."/>
            <person name="Chen H."/>
            <person name="Chung M."/>
            <person name="Chen C."/>
            <person name="Shaw J."/>
            <person name="Wu H."/>
            <person name="Hsiao K."/>
            <person name="Chao Y."/>
            <person name="Chu M."/>
            <person name="Cheng C."/>
            <person name="Hour A."/>
            <person name="Lee P."/>
            <person name="Lin S."/>
            <person name="Lin Y."/>
            <person name="Liou J."/>
            <person name="Liu S."/>
            <person name="Hsing Y."/>
            <person name="Raghuvanshi S."/>
            <person name="Mohanty A."/>
            <person name="Bharti A.K."/>
            <person name="Gaur A."/>
            <person name="Gupta V."/>
            <person name="Kumar D."/>
            <person name="Ravi V."/>
            <person name="Vij S."/>
            <person name="Kapur A."/>
            <person name="Khurana P."/>
            <person name="Khurana P."/>
            <person name="Khurana J.P."/>
            <person name="Tyagi A.K."/>
            <person name="Gaikwad K."/>
            <person name="Singh A."/>
            <person name="Dalal V."/>
            <person name="Srivastava S."/>
            <person name="Dixit A."/>
            <person name="Pal A.K."/>
            <person name="Ghazi I.A."/>
            <person name="Yadav M."/>
            <person name="Pandit A."/>
            <person name="Bhargava A."/>
            <person name="Sureshbabu K."/>
            <person name="Batra K."/>
            <person name="Sharma T.R."/>
            <person name="Mohapatra T."/>
            <person name="Singh N.K."/>
            <person name="Messing J."/>
            <person name="Nelson A.B."/>
            <person name="Fuks G."/>
            <person name="Kavchok S."/>
            <person name="Keizer G."/>
            <person name="Linton E."/>
            <person name="Llaca V."/>
            <person name="Song R."/>
            <person name="Tanyolac B."/>
            <person name="Young S."/>
            <person name="Ho-Il K."/>
            <person name="Hahn J.H."/>
            <person name="Sangsakoo G."/>
            <person name="Vanavichit A."/>
            <person name="de Mattos Luiz.A.T."/>
            <person name="Zimmer P.D."/>
            <person name="Malone G."/>
            <person name="Dellagostin O."/>
            <person name="de Oliveira A.C."/>
            <person name="Bevan M."/>
            <person name="Bancroft I."/>
            <person name="Minx P."/>
            <person name="Cordum H."/>
            <person name="Wilson R."/>
            <person name="Cheng Z."/>
            <person name="Jin W."/>
            <person name="Jiang J."/>
            <person name="Leong S.A."/>
            <person name="Iwama H."/>
            <person name="Gojobori T."/>
            <person name="Itoh T."/>
            <person name="Niimura Y."/>
            <person name="Fujii Y."/>
            <person name="Habara T."/>
            <person name="Sakai H."/>
            <person name="Sato Y."/>
            <person name="Wilson G."/>
            <person name="Kumar K."/>
            <person name="McCouch S."/>
            <person name="Juretic N."/>
            <person name="Hoen D."/>
            <person name="Wright S."/>
            <person name="Bruskiewich R."/>
            <person name="Bureau T."/>
            <person name="Miyao A."/>
            <person name="Hirochika H."/>
            <person name="Nishikawa T."/>
            <person name="Kadowaki K."/>
            <person name="Sugiura M."/>
            <person name="Burr B."/>
            <person name="Sasaki T."/>
        </authorList>
    </citation>
    <scope>NUCLEOTIDE SEQUENCE [LARGE SCALE GENOMIC DNA]</scope>
    <source>
        <strain evidence="3">cv. Nipponbare</strain>
    </source>
</reference>
<accession>Q653G9</accession>
<proteinExistence type="predicted"/>
<sequence length="81" mass="8749">MEWWICGVDGTGHDTHPADRREAGDGDSGDTKAARPAEADRVDVPQASSCLSIWMDGHKMEDHLMCQRYTDSGSGVLTVTG</sequence>
<gene>
    <name evidence="2" type="primary">P0623A10.16</name>
</gene>
<dbReference type="EMBL" id="AP005395">
    <property type="protein sequence ID" value="BAD46048.1"/>
    <property type="molecule type" value="Genomic_DNA"/>
</dbReference>
<dbReference type="AlphaFoldDB" id="Q653G9"/>
<dbReference type="Proteomes" id="UP000000763">
    <property type="component" value="Chromosome 6"/>
</dbReference>
<reference evidence="3" key="2">
    <citation type="journal article" date="2008" name="Nucleic Acids Res.">
        <title>The rice annotation project database (RAP-DB): 2008 update.</title>
        <authorList>
            <consortium name="The rice annotation project (RAP)"/>
        </authorList>
    </citation>
    <scope>GENOME REANNOTATION</scope>
    <source>
        <strain evidence="3">cv. Nipponbare</strain>
    </source>
</reference>
<evidence type="ECO:0000313" key="3">
    <source>
        <dbReference type="Proteomes" id="UP000000763"/>
    </source>
</evidence>
<feature type="compositionally biased region" description="Basic and acidic residues" evidence="1">
    <location>
        <begin position="11"/>
        <end position="43"/>
    </location>
</feature>
<feature type="region of interest" description="Disordered" evidence="1">
    <location>
        <begin position="1"/>
        <end position="43"/>
    </location>
</feature>